<dbReference type="EMBL" id="CAJEWN010000146">
    <property type="protein sequence ID" value="CAD2168847.1"/>
    <property type="molecule type" value="Genomic_DNA"/>
</dbReference>
<dbReference type="AlphaFoldDB" id="A0A6V7V1J9"/>
<keyword evidence="3" id="KW-0804">Transcription</keyword>
<keyword evidence="2" id="KW-0805">Transcription regulation</keyword>
<dbReference type="Gene3D" id="1.10.565.10">
    <property type="entry name" value="Retinoid X Receptor"/>
    <property type="match status" value="1"/>
</dbReference>
<evidence type="ECO:0000313" key="7">
    <source>
        <dbReference type="EMBL" id="CAD2168847.1"/>
    </source>
</evidence>
<dbReference type="PROSITE" id="PS51843">
    <property type="entry name" value="NR_LBD"/>
    <property type="match status" value="1"/>
</dbReference>
<evidence type="ECO:0000256" key="5">
    <source>
        <dbReference type="SAM" id="Phobius"/>
    </source>
</evidence>
<comment type="similarity">
    <text evidence="1">Belongs to the nuclear hormone receptor family.</text>
</comment>
<dbReference type="Proteomes" id="UP000580250">
    <property type="component" value="Unassembled WGS sequence"/>
</dbReference>
<reference evidence="7 8" key="1">
    <citation type="submission" date="2020-08" db="EMBL/GenBank/DDBJ databases">
        <authorList>
            <person name="Koutsovoulos G."/>
            <person name="Danchin GJ E."/>
        </authorList>
    </citation>
    <scope>NUCLEOTIDE SEQUENCE [LARGE SCALE GENOMIC DNA]</scope>
</reference>
<keyword evidence="5" id="KW-0472">Membrane</keyword>
<dbReference type="SUPFAM" id="SSF48508">
    <property type="entry name" value="Nuclear receptor ligand-binding domain"/>
    <property type="match status" value="1"/>
</dbReference>
<keyword evidence="5" id="KW-0812">Transmembrane</keyword>
<gene>
    <name evidence="7" type="ORF">MENT_LOCUS20191</name>
</gene>
<protein>
    <recommendedName>
        <fullName evidence="6">NR LBD domain-containing protein</fullName>
    </recommendedName>
</protein>
<dbReference type="PANTHER" id="PTHR45886:SF14">
    <property type="entry name" value="NUCLEAR HORMONE RECEPTOR FAMILY-RELATED"/>
    <property type="match status" value="1"/>
</dbReference>
<keyword evidence="4" id="KW-0675">Receptor</keyword>
<evidence type="ECO:0000259" key="6">
    <source>
        <dbReference type="PROSITE" id="PS51843"/>
    </source>
</evidence>
<sequence>MVFFSLRPITLIDDLILIIDIAKTMPFFYKLELNDIIYQITNISMPLVVLANVWYSCNRKSKTIISPDGVPVVVAFSGEYYKRDLTLNKLLQKIFVTFMEPYIRVQMDEEEYVLIRSIIFSHFVTNGVSKEGQKFLLSESEKYCGILMRINVMVN</sequence>
<dbReference type="PANTHER" id="PTHR45886">
    <property type="entry name" value="NUCLEAR HORMONE RECEPTOR FAMILY-RELATED-RELATED"/>
    <property type="match status" value="1"/>
</dbReference>
<evidence type="ECO:0000313" key="8">
    <source>
        <dbReference type="Proteomes" id="UP000580250"/>
    </source>
</evidence>
<comment type="caution">
    <text evidence="7">The sequence shown here is derived from an EMBL/GenBank/DDBJ whole genome shotgun (WGS) entry which is preliminary data.</text>
</comment>
<evidence type="ECO:0000256" key="3">
    <source>
        <dbReference type="ARBA" id="ARBA00023163"/>
    </source>
</evidence>
<dbReference type="Pfam" id="PF00104">
    <property type="entry name" value="Hormone_recep"/>
    <property type="match status" value="1"/>
</dbReference>
<feature type="domain" description="NR LBD" evidence="6">
    <location>
        <begin position="1"/>
        <end position="155"/>
    </location>
</feature>
<accession>A0A6V7V1J9</accession>
<evidence type="ECO:0000256" key="1">
    <source>
        <dbReference type="ARBA" id="ARBA00005993"/>
    </source>
</evidence>
<name>A0A6V7V1J9_MELEN</name>
<dbReference type="SMART" id="SM00430">
    <property type="entry name" value="HOLI"/>
    <property type="match status" value="1"/>
</dbReference>
<keyword evidence="5" id="KW-1133">Transmembrane helix</keyword>
<dbReference type="InterPro" id="IPR000536">
    <property type="entry name" value="Nucl_hrmn_rcpt_lig-bd"/>
</dbReference>
<feature type="transmembrane region" description="Helical" evidence="5">
    <location>
        <begin position="36"/>
        <end position="55"/>
    </location>
</feature>
<dbReference type="InterPro" id="IPR035500">
    <property type="entry name" value="NHR-like_dom_sf"/>
</dbReference>
<organism evidence="7 8">
    <name type="scientific">Meloidogyne enterolobii</name>
    <name type="common">Root-knot nematode worm</name>
    <name type="synonym">Meloidogyne mayaguensis</name>
    <dbReference type="NCBI Taxonomy" id="390850"/>
    <lineage>
        <taxon>Eukaryota</taxon>
        <taxon>Metazoa</taxon>
        <taxon>Ecdysozoa</taxon>
        <taxon>Nematoda</taxon>
        <taxon>Chromadorea</taxon>
        <taxon>Rhabditida</taxon>
        <taxon>Tylenchina</taxon>
        <taxon>Tylenchomorpha</taxon>
        <taxon>Tylenchoidea</taxon>
        <taxon>Meloidogynidae</taxon>
        <taxon>Meloidogyninae</taxon>
        <taxon>Meloidogyne</taxon>
    </lineage>
</organism>
<evidence type="ECO:0000256" key="2">
    <source>
        <dbReference type="ARBA" id="ARBA00023015"/>
    </source>
</evidence>
<proteinExistence type="inferred from homology"/>
<evidence type="ECO:0000256" key="4">
    <source>
        <dbReference type="ARBA" id="ARBA00023170"/>
    </source>
</evidence>